<feature type="chain" id="PRO_5010740002" description="Carboxypeptidase regulatory-like domain-containing protein" evidence="1">
    <location>
        <begin position="24"/>
        <end position="908"/>
    </location>
</feature>
<protein>
    <recommendedName>
        <fullName evidence="4">Carboxypeptidase regulatory-like domain-containing protein</fullName>
    </recommendedName>
</protein>
<dbReference type="OrthoDB" id="609485at2"/>
<evidence type="ECO:0000313" key="3">
    <source>
        <dbReference type="Proteomes" id="UP000192756"/>
    </source>
</evidence>
<dbReference type="STRING" id="151894.SAMN04488524_1571"/>
<gene>
    <name evidence="2" type="ORF">SAMN04488524_1571</name>
</gene>
<evidence type="ECO:0008006" key="4">
    <source>
        <dbReference type="Google" id="ProtNLM"/>
    </source>
</evidence>
<keyword evidence="3" id="KW-1185">Reference proteome</keyword>
<proteinExistence type="predicted"/>
<organism evidence="2 3">
    <name type="scientific">Pedobacter africanus</name>
    <dbReference type="NCBI Taxonomy" id="151894"/>
    <lineage>
        <taxon>Bacteria</taxon>
        <taxon>Pseudomonadati</taxon>
        <taxon>Bacteroidota</taxon>
        <taxon>Sphingobacteriia</taxon>
        <taxon>Sphingobacteriales</taxon>
        <taxon>Sphingobacteriaceae</taxon>
        <taxon>Pedobacter</taxon>
    </lineage>
</organism>
<accession>A0A1W2ANR9</accession>
<evidence type="ECO:0000313" key="2">
    <source>
        <dbReference type="EMBL" id="SMC62170.1"/>
    </source>
</evidence>
<keyword evidence="1" id="KW-0732">Signal</keyword>
<feature type="signal peptide" evidence="1">
    <location>
        <begin position="1"/>
        <end position="23"/>
    </location>
</feature>
<dbReference type="AlphaFoldDB" id="A0A1W2ANR9"/>
<dbReference type="RefSeq" id="WP_084237785.1">
    <property type="nucleotide sequence ID" value="NZ_FWXT01000001.1"/>
</dbReference>
<name>A0A1W2ANR9_9SPHI</name>
<dbReference type="EMBL" id="FWXT01000001">
    <property type="protein sequence ID" value="SMC62170.1"/>
    <property type="molecule type" value="Genomic_DNA"/>
</dbReference>
<reference evidence="3" key="1">
    <citation type="submission" date="2017-04" db="EMBL/GenBank/DDBJ databases">
        <authorList>
            <person name="Varghese N."/>
            <person name="Submissions S."/>
        </authorList>
    </citation>
    <scope>NUCLEOTIDE SEQUENCE [LARGE SCALE GENOMIC DNA]</scope>
    <source>
        <strain evidence="3">DSM 12126</strain>
    </source>
</reference>
<sequence>MRFIKFAIALIILSVTVQLSVFAQQDSVVLDNILKKTKKVSDERPVEKVYLHFDKPYYSVADTIWFKAYLTMEQNLLSQLSKIVYVDVISNKDSLVQTIKLPVTGGVAYGNIPLTPGTYQQGNYYFKAYTLWMLNFDDAYFFSKTIPVGEAIDKQLNTHFSYKTTGADKAQVIDAVVQFKNRDNVVQAGKTVNWKVLSNYDIVSKGKGLTDQNGILRIKIDPRKAEGIQNGELITDINLTEKDVQTASFKLKPTLASANDLQFFPEGGELITGIATRIGFKAINSNGVGINLKGSIVDNGGNKLSDISSSNLGMGSFYLNAEAGKSYKANVTFADGSTKSFDLPKSLESGIAAQVNNTDSLAFNLKIVANDPYYQANKGKTLFIVATNGGIIYYAAKTKLNTQVTSARIPKDKFPAGIVQITLFNETGNPISERLAFNYRTDGLKLNLKSDLPTYKPRQKVKLAVSAKDGEQLAEGNFSVSVTDEQKVLVDENSEITILSSLLLTSDLKGYVEKPNYYFNKTNAKKLADLDVLLLTQGFRRYTYKEIIDGKYPAISFLPEQDMRLTGTLRDRTGMPVRKGTLRLTVPGTTQAKEVMTTALGVFSFQNLTFQDSSDVVINAKYSVNGNGPMIMLDGQPAPPVTGNPHPGEEITNIDSAMSSYLNNSKRQYSYLRTLKEVKIEGAKAKRPSHSDYPSLSGLSSINATVIEGDRFQGCNILALCLQTMATGLTFFEDKFYVTRDYNAGSRVPVQIFLNGMPIDYIGLGSVQSSDVENVEVFTRDDLGTVNRMYNTNGVLVINTKKVPKGTKMSMEEFKKLIPDPAVLKIKPKGYSKQREFYMPKYVNAAATYNFNDLRSTIYWNPKVVTTAAGGLSLEYYNADGKGTYKAVIEGVDKNGNVSRAVYRYTVK</sequence>
<evidence type="ECO:0000256" key="1">
    <source>
        <dbReference type="SAM" id="SignalP"/>
    </source>
</evidence>
<dbReference type="Proteomes" id="UP000192756">
    <property type="component" value="Unassembled WGS sequence"/>
</dbReference>